<dbReference type="PANTHER" id="PTHR33269">
    <property type="entry name" value="NADH-UBIQUINONE OXIDOREDUCTASE CHAIN 6"/>
    <property type="match status" value="1"/>
</dbReference>
<organism evidence="2">
    <name type="scientific">Phalansterium sp. PJK-2012</name>
    <dbReference type="NCBI Taxonomy" id="1267188"/>
    <lineage>
        <taxon>Eukaryota</taxon>
        <taxon>Amoebozoa</taxon>
        <taxon>Evosea</taxon>
        <taxon>Variosea</taxon>
        <taxon>Phalansterium</taxon>
    </lineage>
</organism>
<keyword evidence="1" id="KW-1133">Transmembrane helix</keyword>
<feature type="transmembrane region" description="Helical" evidence="1">
    <location>
        <begin position="55"/>
        <end position="77"/>
    </location>
</feature>
<dbReference type="EMBL" id="KC121006">
    <property type="protein sequence ID" value="AFZ64057.1"/>
    <property type="molecule type" value="Genomic_DNA"/>
</dbReference>
<dbReference type="Pfam" id="PF00499">
    <property type="entry name" value="Oxidored_q3"/>
    <property type="match status" value="1"/>
</dbReference>
<keyword evidence="1" id="KW-0812">Transmembrane</keyword>
<feature type="transmembrane region" description="Helical" evidence="1">
    <location>
        <begin position="32"/>
        <end position="49"/>
    </location>
</feature>
<protein>
    <recommendedName>
        <fullName evidence="1">NADH-ubiquinone oxidoreductase chain 6</fullName>
        <ecNumber evidence="1">7.1.1.2</ecNumber>
    </recommendedName>
</protein>
<sequence>MNIETIIFIFFKWCALISALMVVIAANPIHSVLFLIMVFCNISALLLLIQVEFLAMVLLVVYVGAIAVLFLFVVMMLNIRLQEPREDFLYYLPIAAIVATLFMIQCAILLYGNLSSVELFNIAKQPEDWAALVEAQLDISSLGEIIYNHFFLHFEIAGIILLVAMIGSIHLTLSKQFNVKKQFIYKQLSRGSLISNTINNQK</sequence>
<keyword evidence="1" id="KW-0249">Electron transport</keyword>
<keyword evidence="1" id="KW-1278">Translocase</keyword>
<dbReference type="GO" id="GO:0008137">
    <property type="term" value="F:NADH dehydrogenase (ubiquinone) activity"/>
    <property type="evidence" value="ECO:0007669"/>
    <property type="project" value="UniProtKB-UniRule"/>
</dbReference>
<dbReference type="Gene3D" id="1.20.120.1200">
    <property type="entry name" value="NADH-ubiquinone/plastoquinone oxidoreductase chain 6, subunit NuoJ"/>
    <property type="match status" value="1"/>
</dbReference>
<geneLocation type="mitochondrion" evidence="2"/>
<comment type="catalytic activity">
    <reaction evidence="1">
        <text>a ubiquinone + NADH + 5 H(+)(in) = a ubiquinol + NAD(+) + 4 H(+)(out)</text>
        <dbReference type="Rhea" id="RHEA:29091"/>
        <dbReference type="Rhea" id="RHEA-COMP:9565"/>
        <dbReference type="Rhea" id="RHEA-COMP:9566"/>
        <dbReference type="ChEBI" id="CHEBI:15378"/>
        <dbReference type="ChEBI" id="CHEBI:16389"/>
        <dbReference type="ChEBI" id="CHEBI:17976"/>
        <dbReference type="ChEBI" id="CHEBI:57540"/>
        <dbReference type="ChEBI" id="CHEBI:57945"/>
        <dbReference type="EC" id="7.1.1.2"/>
    </reaction>
</comment>
<keyword evidence="1" id="KW-0830">Ubiquinone</keyword>
<keyword evidence="1" id="KW-0813">Transport</keyword>
<accession>T1QE55</accession>
<dbReference type="NCBIfam" id="NF005164">
    <property type="entry name" value="PRK06638.1-4"/>
    <property type="match status" value="1"/>
</dbReference>
<keyword evidence="1" id="KW-0679">Respiratory chain</keyword>
<feature type="transmembrane region" description="Helical" evidence="1">
    <location>
        <begin position="150"/>
        <end position="173"/>
    </location>
</feature>
<dbReference type="PANTHER" id="PTHR33269:SF17">
    <property type="entry name" value="NADH-UBIQUINONE OXIDOREDUCTASE CHAIN 6"/>
    <property type="match status" value="1"/>
</dbReference>
<feature type="transmembrane region" description="Helical" evidence="1">
    <location>
        <begin position="89"/>
        <end position="111"/>
    </location>
</feature>
<keyword evidence="1" id="KW-0472">Membrane</keyword>
<comment type="subcellular location">
    <subcellularLocation>
        <location evidence="1">Mitochondrion membrane</location>
        <topology evidence="1">Multi-pass membrane protein</topology>
    </subcellularLocation>
</comment>
<dbReference type="EC" id="7.1.1.2" evidence="1"/>
<proteinExistence type="inferred from homology"/>
<feature type="transmembrane region" description="Helical" evidence="1">
    <location>
        <begin position="6"/>
        <end position="25"/>
    </location>
</feature>
<keyword evidence="1" id="KW-0520">NAD</keyword>
<dbReference type="AlphaFoldDB" id="T1QE55"/>
<keyword evidence="1 2" id="KW-0496">Mitochondrion</keyword>
<dbReference type="InterPro" id="IPR042106">
    <property type="entry name" value="Nuo/plastoQ_OxRdtase_6_NuoJ"/>
</dbReference>
<comment type="similarity">
    <text evidence="1">Belongs to the complex I subunit 6 family.</text>
</comment>
<evidence type="ECO:0000256" key="1">
    <source>
        <dbReference type="RuleBase" id="RU004430"/>
    </source>
</evidence>
<dbReference type="GO" id="GO:0031966">
    <property type="term" value="C:mitochondrial membrane"/>
    <property type="evidence" value="ECO:0007669"/>
    <property type="project" value="UniProtKB-SubCell"/>
</dbReference>
<name>T1QE55_9EUKA</name>
<reference evidence="2" key="1">
    <citation type="journal article" date="2013" name="Protist Genomics">
        <title>The complete mitochondrial genome from an unidentified Phalansterium species.</title>
        <authorList>
            <person name="Pombert J.-F."/>
            <person name="Smirnov A."/>
            <person name="James E.R."/>
            <person name="Janouskovec J."/>
            <person name="Gray M.W."/>
            <person name="Keeling P.J."/>
        </authorList>
    </citation>
    <scope>NUCLEOTIDE SEQUENCE</scope>
    <source>
        <strain evidence="2">UTEX1284</strain>
    </source>
</reference>
<gene>
    <name evidence="2" type="primary">nad6</name>
</gene>
<evidence type="ECO:0000313" key="2">
    <source>
        <dbReference type="EMBL" id="AFZ64057.1"/>
    </source>
</evidence>
<dbReference type="InterPro" id="IPR001457">
    <property type="entry name" value="NADH_UbQ/plastoQ_OxRdtase_su6"/>
</dbReference>
<comment type="function">
    <text evidence="1">Core subunit of the mitochondrial membrane respiratory chain NADH dehydrogenase (Complex I) which catalyzes electron transfer from NADH through the respiratory chain, using ubiquinone as an electron acceptor. Essential for the catalytic activity and assembly of complex I.</text>
</comment>